<dbReference type="VEuPathDB" id="FungiDB:BLGHR1_16481"/>
<dbReference type="AlphaFoldDB" id="A0A383V1E0"/>
<protein>
    <submittedName>
        <fullName evidence="2">Uncharacterized protein</fullName>
    </submittedName>
</protein>
<name>A0A383V1E0_BLUHO</name>
<evidence type="ECO:0000313" key="2">
    <source>
        <dbReference type="EMBL" id="SZF05678.1"/>
    </source>
</evidence>
<feature type="signal peptide" evidence="1">
    <location>
        <begin position="1"/>
        <end position="21"/>
    </location>
</feature>
<sequence length="128" mass="14542">MKLYLSKLLTLIFYLVGPAIAGIIYQCREHFFTFHAVNAAVHKAVNEGNHMKEITTLLGRPRFRVFVDLINDYSGSAAFAIITRKSHKVKSVMVLDEEGQWETCSYRYASKKLINDEWARIPGATDSS</sequence>
<organism evidence="2 3">
    <name type="scientific">Blumeria hordei</name>
    <name type="common">Barley powdery mildew</name>
    <name type="synonym">Blumeria graminis f. sp. hordei</name>
    <dbReference type="NCBI Taxonomy" id="2867405"/>
    <lineage>
        <taxon>Eukaryota</taxon>
        <taxon>Fungi</taxon>
        <taxon>Dikarya</taxon>
        <taxon>Ascomycota</taxon>
        <taxon>Pezizomycotina</taxon>
        <taxon>Leotiomycetes</taxon>
        <taxon>Erysiphales</taxon>
        <taxon>Erysiphaceae</taxon>
        <taxon>Blumeria</taxon>
    </lineage>
</organism>
<reference evidence="2 3" key="1">
    <citation type="submission" date="2017-11" db="EMBL/GenBank/DDBJ databases">
        <authorList>
            <person name="Kracher B."/>
        </authorList>
    </citation>
    <scope>NUCLEOTIDE SEQUENCE [LARGE SCALE GENOMIC DNA]</scope>
    <source>
        <strain evidence="2 3">RACE1</strain>
    </source>
</reference>
<accession>A0A383V1E0</accession>
<dbReference type="Proteomes" id="UP000275772">
    <property type="component" value="Unassembled WGS sequence"/>
</dbReference>
<proteinExistence type="predicted"/>
<feature type="chain" id="PRO_5016781053" evidence="1">
    <location>
        <begin position="22"/>
        <end position="128"/>
    </location>
</feature>
<evidence type="ECO:0000256" key="1">
    <source>
        <dbReference type="SAM" id="SignalP"/>
    </source>
</evidence>
<gene>
    <name evidence="2" type="ORF">BLGHR1_16481</name>
</gene>
<keyword evidence="1" id="KW-0732">Signal</keyword>
<evidence type="ECO:0000313" key="3">
    <source>
        <dbReference type="Proteomes" id="UP000275772"/>
    </source>
</evidence>
<dbReference type="EMBL" id="UNSH01000081">
    <property type="protein sequence ID" value="SZF05678.1"/>
    <property type="molecule type" value="Genomic_DNA"/>
</dbReference>